<gene>
    <name evidence="9" type="ORF">C2869_17045</name>
</gene>
<dbReference type="PANTHER" id="PTHR47816:SF5">
    <property type="entry name" value="RIBOSOMAL RNA LARGE SUBUNIT METHYLTRANSFERASE G"/>
    <property type="match status" value="1"/>
</dbReference>
<dbReference type="EMBL" id="CP026604">
    <property type="protein sequence ID" value="AWB68026.1"/>
    <property type="molecule type" value="Genomic_DNA"/>
</dbReference>
<keyword evidence="5" id="KW-0949">S-adenosyl-L-methionine</keyword>
<organism evidence="9 10">
    <name type="scientific">Saccharobesus litoralis</name>
    <dbReference type="NCBI Taxonomy" id="2172099"/>
    <lineage>
        <taxon>Bacteria</taxon>
        <taxon>Pseudomonadati</taxon>
        <taxon>Pseudomonadota</taxon>
        <taxon>Gammaproteobacteria</taxon>
        <taxon>Alteromonadales</taxon>
        <taxon>Alteromonadaceae</taxon>
        <taxon>Saccharobesus</taxon>
    </lineage>
</organism>
<dbReference type="InterPro" id="IPR029063">
    <property type="entry name" value="SAM-dependent_MTases_sf"/>
</dbReference>
<evidence type="ECO:0000259" key="8">
    <source>
        <dbReference type="Pfam" id="PF26049"/>
    </source>
</evidence>
<name>A0A2S0VUX5_9ALTE</name>
<proteinExistence type="predicted"/>
<dbReference type="InterPro" id="IPR002052">
    <property type="entry name" value="DNA_methylase_N6_adenine_CS"/>
</dbReference>
<dbReference type="AlphaFoldDB" id="A0A2S0VUX5"/>
<keyword evidence="3 9" id="KW-0489">Methyltransferase</keyword>
<evidence type="ECO:0000259" key="7">
    <source>
        <dbReference type="Pfam" id="PF05175"/>
    </source>
</evidence>
<dbReference type="GO" id="GO:0008990">
    <property type="term" value="F:rRNA (guanine-N2-)-methyltransferase activity"/>
    <property type="evidence" value="ECO:0007669"/>
    <property type="project" value="InterPro"/>
</dbReference>
<dbReference type="RefSeq" id="WP_108604091.1">
    <property type="nucleotide sequence ID" value="NZ_CP026604.1"/>
</dbReference>
<evidence type="ECO:0000256" key="2">
    <source>
        <dbReference type="ARBA" id="ARBA00022552"/>
    </source>
</evidence>
<dbReference type="KEGG" id="cate:C2869_17045"/>
<evidence type="ECO:0000256" key="4">
    <source>
        <dbReference type="ARBA" id="ARBA00022679"/>
    </source>
</evidence>
<dbReference type="CDD" id="cd02440">
    <property type="entry name" value="AdoMet_MTases"/>
    <property type="match status" value="1"/>
</dbReference>
<protein>
    <submittedName>
        <fullName evidence="9">50S rRNA methyltransferase</fullName>
    </submittedName>
</protein>
<dbReference type="Proteomes" id="UP000244441">
    <property type="component" value="Chromosome"/>
</dbReference>
<keyword evidence="1" id="KW-0963">Cytoplasm</keyword>
<keyword evidence="2" id="KW-0698">rRNA processing</keyword>
<evidence type="ECO:0000256" key="5">
    <source>
        <dbReference type="ARBA" id="ARBA00022691"/>
    </source>
</evidence>
<sequence>MSNETILALHSSQQSQHEPKPASQVELWRYPPQLADANLRAWDAADKYVLQQILDGEITLGNTLLINDAFGALAVSLHQLKTLKLIANIALYSYTDSKVSELALKNNLTRNWPTALHTETNSSVHVLSQTQAFSANNHWQSIIIKLPKSVAYLEFLLIQLVEYLRSSGKTKPAIIIASKAVELTPSIIKLLKSYFKQVVPSRIKQKARYLTLLDPVESTPVFSYWSTTKKPLNGVNYTAAPNVFARGKIDIGGRFLAENLPNCNQKSVIDLGCGNGLLSVNVLQAFTPSLLIASDESAQAVETTLENINNTKDKQQSQTVKVNVIQDDCLTNQASNSADVILCNPPFHQANAVTDHIAWQMFNDAKRVLKVKGELRIVGNRHLGYHTKLKRIFGNCKNIASNDKFVILAAFKINE</sequence>
<feature type="compositionally biased region" description="Polar residues" evidence="6">
    <location>
        <begin position="1"/>
        <end position="16"/>
    </location>
</feature>
<keyword evidence="4 9" id="KW-0808">Transferase</keyword>
<dbReference type="PROSITE" id="PS00092">
    <property type="entry name" value="N6_MTASE"/>
    <property type="match status" value="1"/>
</dbReference>
<keyword evidence="10" id="KW-1185">Reference proteome</keyword>
<reference evidence="9 10" key="1">
    <citation type="submission" date="2018-01" db="EMBL/GenBank/DDBJ databases">
        <title>Genome sequence of a Cantenovulum-like bacteria.</title>
        <authorList>
            <person name="Tan W.R."/>
            <person name="Lau N.-S."/>
            <person name="Go F."/>
            <person name="Amirul A.-A.A."/>
        </authorList>
    </citation>
    <scope>NUCLEOTIDE SEQUENCE [LARGE SCALE GENOMIC DNA]</scope>
    <source>
        <strain evidence="9 10">CCB-QB4</strain>
    </source>
</reference>
<feature type="region of interest" description="Disordered" evidence="6">
    <location>
        <begin position="1"/>
        <end position="23"/>
    </location>
</feature>
<evidence type="ECO:0000313" key="10">
    <source>
        <dbReference type="Proteomes" id="UP000244441"/>
    </source>
</evidence>
<dbReference type="PANTHER" id="PTHR47816">
    <property type="entry name" value="RIBOSOMAL RNA SMALL SUBUNIT METHYLTRANSFERASE C"/>
    <property type="match status" value="1"/>
</dbReference>
<dbReference type="Pfam" id="PF05175">
    <property type="entry name" value="MTS"/>
    <property type="match status" value="1"/>
</dbReference>
<dbReference type="GO" id="GO:0003676">
    <property type="term" value="F:nucleic acid binding"/>
    <property type="evidence" value="ECO:0007669"/>
    <property type="project" value="InterPro"/>
</dbReference>
<feature type="domain" description="RlmG N-terminal" evidence="8">
    <location>
        <begin position="22"/>
        <end position="211"/>
    </location>
</feature>
<evidence type="ECO:0000256" key="1">
    <source>
        <dbReference type="ARBA" id="ARBA00022490"/>
    </source>
</evidence>
<dbReference type="InterPro" id="IPR017237">
    <property type="entry name" value="RLMG"/>
</dbReference>
<dbReference type="PIRSF" id="PIRSF037565">
    <property type="entry name" value="RRNA_m2G_Mtase_RsmD_prd"/>
    <property type="match status" value="1"/>
</dbReference>
<dbReference type="OrthoDB" id="29650at2"/>
<evidence type="ECO:0000256" key="6">
    <source>
        <dbReference type="SAM" id="MobiDB-lite"/>
    </source>
</evidence>
<evidence type="ECO:0000256" key="3">
    <source>
        <dbReference type="ARBA" id="ARBA00022603"/>
    </source>
</evidence>
<dbReference type="InterPro" id="IPR058679">
    <property type="entry name" value="RlmG_N"/>
</dbReference>
<accession>A0A2S0VUX5</accession>
<dbReference type="GO" id="GO:0005737">
    <property type="term" value="C:cytoplasm"/>
    <property type="evidence" value="ECO:0007669"/>
    <property type="project" value="InterPro"/>
</dbReference>
<dbReference type="SUPFAM" id="SSF53335">
    <property type="entry name" value="S-adenosyl-L-methionine-dependent methyltransferases"/>
    <property type="match status" value="1"/>
</dbReference>
<dbReference type="InterPro" id="IPR046977">
    <property type="entry name" value="RsmC/RlmG"/>
</dbReference>
<feature type="domain" description="Methyltransferase small" evidence="7">
    <location>
        <begin position="238"/>
        <end position="408"/>
    </location>
</feature>
<dbReference type="InterPro" id="IPR007848">
    <property type="entry name" value="Small_mtfrase_dom"/>
</dbReference>
<dbReference type="Pfam" id="PF26049">
    <property type="entry name" value="RLMG_N"/>
    <property type="match status" value="1"/>
</dbReference>
<evidence type="ECO:0000313" key="9">
    <source>
        <dbReference type="EMBL" id="AWB68026.1"/>
    </source>
</evidence>
<dbReference type="Gene3D" id="3.40.50.150">
    <property type="entry name" value="Vaccinia Virus protein VP39"/>
    <property type="match status" value="2"/>
</dbReference>